<dbReference type="SUPFAM" id="SSF52949">
    <property type="entry name" value="Macro domain-like"/>
    <property type="match status" value="1"/>
</dbReference>
<dbReference type="Proteomes" id="UP001524499">
    <property type="component" value="Unassembled WGS sequence"/>
</dbReference>
<evidence type="ECO:0000313" key="1">
    <source>
        <dbReference type="EMBL" id="MCQ8105729.1"/>
    </source>
</evidence>
<keyword evidence="2" id="KW-1185">Reference proteome</keyword>
<dbReference type="InterPro" id="IPR043472">
    <property type="entry name" value="Macro_dom-like"/>
</dbReference>
<accession>A0ABT1TK86</accession>
<organism evidence="1 2">
    <name type="scientific">Methylomonas subterranea</name>
    <dbReference type="NCBI Taxonomy" id="2952225"/>
    <lineage>
        <taxon>Bacteria</taxon>
        <taxon>Pseudomonadati</taxon>
        <taxon>Pseudomonadota</taxon>
        <taxon>Gammaproteobacteria</taxon>
        <taxon>Methylococcales</taxon>
        <taxon>Methylococcaceae</taxon>
        <taxon>Methylomonas</taxon>
    </lineage>
</organism>
<sequence>MYIPWPANGIVLPRYETSHLLRTHIKTLAVNAIVNAANNSLLGAGGCECVSRRPDY</sequence>
<dbReference type="RefSeq" id="WP_256603751.1">
    <property type="nucleotide sequence ID" value="NZ_JANIBJ010000036.1"/>
</dbReference>
<dbReference type="Gene3D" id="3.40.220.10">
    <property type="entry name" value="Leucine Aminopeptidase, subunit E, domain 1"/>
    <property type="match status" value="1"/>
</dbReference>
<proteinExistence type="predicted"/>
<comment type="caution">
    <text evidence="1">The sequence shown here is derived from an EMBL/GenBank/DDBJ whole genome shotgun (WGS) entry which is preliminary data.</text>
</comment>
<reference evidence="1 2" key="1">
    <citation type="submission" date="2022-07" db="EMBL/GenBank/DDBJ databases">
        <title>Methylomonas rivi sp. nov., Methylomonas rosea sp. nov., Methylomonas aureus sp. nov. and Methylomonas subterranea sp. nov., four novel methanotrophs isolated from a freshwater creek and the deep terrestrial subsurface.</title>
        <authorList>
            <person name="Abin C."/>
            <person name="Sankaranarayanan K."/>
            <person name="Garner C."/>
            <person name="Sindelar R."/>
            <person name="Kotary K."/>
            <person name="Garner R."/>
            <person name="Barclay S."/>
            <person name="Lawson P."/>
            <person name="Krumholz L."/>
        </authorList>
    </citation>
    <scope>NUCLEOTIDE SEQUENCE [LARGE SCALE GENOMIC DNA]</scope>
    <source>
        <strain evidence="1 2">SURF-2</strain>
    </source>
</reference>
<name>A0ABT1TK86_9GAMM</name>
<gene>
    <name evidence="1" type="ORF">NP590_16580</name>
</gene>
<evidence type="ECO:0000313" key="2">
    <source>
        <dbReference type="Proteomes" id="UP001524499"/>
    </source>
</evidence>
<evidence type="ECO:0008006" key="3">
    <source>
        <dbReference type="Google" id="ProtNLM"/>
    </source>
</evidence>
<protein>
    <recommendedName>
        <fullName evidence="3">Macro domain-containing protein</fullName>
    </recommendedName>
</protein>
<dbReference type="EMBL" id="JANIBJ010000036">
    <property type="protein sequence ID" value="MCQ8105729.1"/>
    <property type="molecule type" value="Genomic_DNA"/>
</dbReference>